<sequence length="304" mass="33995">MKRHLKRLSMILVFSIVTLTIWGLSEPYFLKVEKQKAYIPELPSVWEHETIAVLGDFQIGMWLANRKTVEKSIEKVIELQPGAVILLGDFLYHPEINEDGSIRTVMDVLKPLLSSDIPIFTVLGNHDYGMDNIEDIPNSSIMNDLKKELEKNGVRVLQNETIALQNDSDGVTVGRPSPQSLYLAGIGASWPNNAQPEKVLHQMSDSLPRIVVMHNPDAYEDIPSLLAPLAIAGHTHGSQIEIPLLSTWLYNTVLEDGKVHASGWITDFGQEGNRLYVNRGIGFSNLPIRINCPPELTIFELLSK</sequence>
<proteinExistence type="predicted"/>
<dbReference type="InterPro" id="IPR029052">
    <property type="entry name" value="Metallo-depent_PP-like"/>
</dbReference>
<accession>A0A516KG25</accession>
<evidence type="ECO:0000259" key="1">
    <source>
        <dbReference type="Pfam" id="PF00149"/>
    </source>
</evidence>
<keyword evidence="3" id="KW-1185">Reference proteome</keyword>
<dbReference type="Gene3D" id="3.60.21.10">
    <property type="match status" value="1"/>
</dbReference>
<dbReference type="AlphaFoldDB" id="A0A516KG25"/>
<dbReference type="KEGG" id="aqt:FN924_09335"/>
<dbReference type="Pfam" id="PF00149">
    <property type="entry name" value="Metallophos"/>
    <property type="match status" value="1"/>
</dbReference>
<dbReference type="Proteomes" id="UP000315215">
    <property type="component" value="Chromosome"/>
</dbReference>
<evidence type="ECO:0000313" key="3">
    <source>
        <dbReference type="Proteomes" id="UP000315215"/>
    </source>
</evidence>
<protein>
    <submittedName>
        <fullName evidence="2">Metallophosphoesterase</fullName>
    </submittedName>
</protein>
<name>A0A516KG25_9BACI</name>
<dbReference type="OrthoDB" id="9780884at2"/>
<dbReference type="EMBL" id="CP041666">
    <property type="protein sequence ID" value="QDP40362.1"/>
    <property type="molecule type" value="Genomic_DNA"/>
</dbReference>
<dbReference type="InterPro" id="IPR051158">
    <property type="entry name" value="Metallophosphoesterase_sf"/>
</dbReference>
<dbReference type="GO" id="GO:0016787">
    <property type="term" value="F:hydrolase activity"/>
    <property type="evidence" value="ECO:0007669"/>
    <property type="project" value="InterPro"/>
</dbReference>
<organism evidence="2 3">
    <name type="scientific">Radiobacillus deserti</name>
    <dbReference type="NCBI Taxonomy" id="2594883"/>
    <lineage>
        <taxon>Bacteria</taxon>
        <taxon>Bacillati</taxon>
        <taxon>Bacillota</taxon>
        <taxon>Bacilli</taxon>
        <taxon>Bacillales</taxon>
        <taxon>Bacillaceae</taxon>
        <taxon>Radiobacillus</taxon>
    </lineage>
</organism>
<dbReference type="InterPro" id="IPR004843">
    <property type="entry name" value="Calcineurin-like_PHP"/>
</dbReference>
<gene>
    <name evidence="2" type="ORF">FN924_09335</name>
</gene>
<dbReference type="PANTHER" id="PTHR31302">
    <property type="entry name" value="TRANSMEMBRANE PROTEIN WITH METALLOPHOSPHOESTERASE DOMAIN-RELATED"/>
    <property type="match status" value="1"/>
</dbReference>
<feature type="domain" description="Calcineurin-like phosphoesterase" evidence="1">
    <location>
        <begin position="50"/>
        <end position="237"/>
    </location>
</feature>
<reference evidence="2 3" key="1">
    <citation type="submission" date="2019-07" db="EMBL/GenBank/DDBJ databases">
        <authorList>
            <person name="Li J."/>
        </authorList>
    </citation>
    <scope>NUCLEOTIDE SEQUENCE [LARGE SCALE GENOMIC DNA]</scope>
    <source>
        <strain evidence="2 3">TKL69</strain>
    </source>
</reference>
<evidence type="ECO:0000313" key="2">
    <source>
        <dbReference type="EMBL" id="QDP40362.1"/>
    </source>
</evidence>
<dbReference type="SUPFAM" id="SSF56300">
    <property type="entry name" value="Metallo-dependent phosphatases"/>
    <property type="match status" value="1"/>
</dbReference>
<dbReference type="PANTHER" id="PTHR31302:SF0">
    <property type="entry name" value="TRANSMEMBRANE PROTEIN WITH METALLOPHOSPHOESTERASE DOMAIN"/>
    <property type="match status" value="1"/>
</dbReference>
<dbReference type="RefSeq" id="WP_143893861.1">
    <property type="nucleotide sequence ID" value="NZ_CP041666.1"/>
</dbReference>